<proteinExistence type="predicted"/>
<name>A0A0R3TDG4_RODNA</name>
<dbReference type="WBParaSite" id="HNAJ_0000510301-mRNA-1">
    <property type="protein sequence ID" value="HNAJ_0000510301-mRNA-1"/>
    <property type="gene ID" value="HNAJ_0000510301"/>
</dbReference>
<evidence type="ECO:0000313" key="3">
    <source>
        <dbReference type="WBParaSite" id="HNAJ_0000510301-mRNA-1"/>
    </source>
</evidence>
<reference evidence="1 2" key="2">
    <citation type="submission" date="2018-11" db="EMBL/GenBank/DDBJ databases">
        <authorList>
            <consortium name="Pathogen Informatics"/>
        </authorList>
    </citation>
    <scope>NUCLEOTIDE SEQUENCE [LARGE SCALE GENOMIC DNA]</scope>
</reference>
<protein>
    <submittedName>
        <fullName evidence="3">F-box domain-containing protein</fullName>
    </submittedName>
</protein>
<evidence type="ECO:0000313" key="2">
    <source>
        <dbReference type="Proteomes" id="UP000278807"/>
    </source>
</evidence>
<keyword evidence="2" id="KW-1185">Reference proteome</keyword>
<gene>
    <name evidence="1" type="ORF">HNAJ_LOCUS5101</name>
</gene>
<accession>A0A0R3TDG4</accession>
<evidence type="ECO:0000313" key="1">
    <source>
        <dbReference type="EMBL" id="VDO00961.1"/>
    </source>
</evidence>
<sequence length="116" mass="13704">MRFCKCATIVCTEWYDLAERCNHWEEARRSSNISKCWYFDHTDLDQSAQWTALCADHTHMWKNAIYREMAVGYKCRSSDLEVVKIVSVSDAELDKQIRVRISYAFIIISKISHDIF</sequence>
<dbReference type="Proteomes" id="UP000278807">
    <property type="component" value="Unassembled WGS sequence"/>
</dbReference>
<reference evidence="3" key="1">
    <citation type="submission" date="2017-02" db="UniProtKB">
        <authorList>
            <consortium name="WormBaseParasite"/>
        </authorList>
    </citation>
    <scope>IDENTIFICATION</scope>
</reference>
<organism evidence="3">
    <name type="scientific">Rodentolepis nana</name>
    <name type="common">Dwarf tapeworm</name>
    <name type="synonym">Hymenolepis nana</name>
    <dbReference type="NCBI Taxonomy" id="102285"/>
    <lineage>
        <taxon>Eukaryota</taxon>
        <taxon>Metazoa</taxon>
        <taxon>Spiralia</taxon>
        <taxon>Lophotrochozoa</taxon>
        <taxon>Platyhelminthes</taxon>
        <taxon>Cestoda</taxon>
        <taxon>Eucestoda</taxon>
        <taxon>Cyclophyllidea</taxon>
        <taxon>Hymenolepididae</taxon>
        <taxon>Rodentolepis</taxon>
    </lineage>
</organism>
<dbReference type="AlphaFoldDB" id="A0A0R3TDG4"/>
<dbReference type="EMBL" id="UZAE01004059">
    <property type="protein sequence ID" value="VDO00961.1"/>
    <property type="molecule type" value="Genomic_DNA"/>
</dbReference>